<evidence type="ECO:0000313" key="2">
    <source>
        <dbReference type="EMBL" id="TCS78499.1"/>
    </source>
</evidence>
<accession>A0A4R3K6P1</accession>
<sequence>MFKNLLTNFDFLNLVIALLALLLALYSIYYTHRFNRRKIVIGSGVFHSDEMDPPIAWFTIHNTSPVSITVADIAFLNSKGEDISPLLTHEPTQIPMYIIPDYKYAEPLDSPQVIQPYNSLDLGYYFDSVYRTMTIKVTCLEHIRLFRKSKSFVTMFSDIPD</sequence>
<reference evidence="2 3" key="1">
    <citation type="submission" date="2019-03" db="EMBL/GenBank/DDBJ databases">
        <title>Genomic Encyclopedia of Type Strains, Phase IV (KMG-IV): sequencing the most valuable type-strain genomes for metagenomic binning, comparative biology and taxonomic classification.</title>
        <authorList>
            <person name="Goeker M."/>
        </authorList>
    </citation>
    <scope>NUCLEOTIDE SEQUENCE [LARGE SCALE GENOMIC DNA]</scope>
    <source>
        <strain evidence="2 3">DSM 29489</strain>
    </source>
</reference>
<keyword evidence="1" id="KW-0812">Transmembrane</keyword>
<gene>
    <name evidence="2" type="ORF">EDD59_11124</name>
</gene>
<dbReference type="RefSeq" id="WP_132381122.1">
    <property type="nucleotide sequence ID" value="NZ_SLZZ01000011.1"/>
</dbReference>
<keyword evidence="1" id="KW-0472">Membrane</keyword>
<proteinExistence type="predicted"/>
<dbReference type="AlphaFoldDB" id="A0A4R3K6P1"/>
<evidence type="ECO:0000313" key="3">
    <source>
        <dbReference type="Proteomes" id="UP000295726"/>
    </source>
</evidence>
<dbReference type="OrthoDB" id="9964941at2"/>
<keyword evidence="3" id="KW-1185">Reference proteome</keyword>
<evidence type="ECO:0000256" key="1">
    <source>
        <dbReference type="SAM" id="Phobius"/>
    </source>
</evidence>
<comment type="caution">
    <text evidence="2">The sequence shown here is derived from an EMBL/GenBank/DDBJ whole genome shotgun (WGS) entry which is preliminary data.</text>
</comment>
<keyword evidence="1" id="KW-1133">Transmembrane helix</keyword>
<organism evidence="2 3">
    <name type="scientific">Muricomes intestini</name>
    <dbReference type="NCBI Taxonomy" id="1796634"/>
    <lineage>
        <taxon>Bacteria</taxon>
        <taxon>Bacillati</taxon>
        <taxon>Bacillota</taxon>
        <taxon>Clostridia</taxon>
        <taxon>Lachnospirales</taxon>
        <taxon>Lachnospiraceae</taxon>
        <taxon>Muricomes</taxon>
    </lineage>
</organism>
<name>A0A4R3K6P1_9FIRM</name>
<feature type="transmembrane region" description="Helical" evidence="1">
    <location>
        <begin position="12"/>
        <end position="29"/>
    </location>
</feature>
<dbReference type="Proteomes" id="UP000295726">
    <property type="component" value="Unassembled WGS sequence"/>
</dbReference>
<protein>
    <submittedName>
        <fullName evidence="2">Uncharacterized protein</fullName>
    </submittedName>
</protein>
<dbReference type="EMBL" id="SLZZ01000011">
    <property type="protein sequence ID" value="TCS78499.1"/>
    <property type="molecule type" value="Genomic_DNA"/>
</dbReference>